<keyword evidence="5" id="KW-1185">Reference proteome</keyword>
<dbReference type="GO" id="GO:0004181">
    <property type="term" value="F:metallocarboxypeptidase activity"/>
    <property type="evidence" value="ECO:0007669"/>
    <property type="project" value="UniProtKB-UniRule"/>
</dbReference>
<dbReference type="SUPFAM" id="SSF55486">
    <property type="entry name" value="Metalloproteases ('zincins'), catalytic domain"/>
    <property type="match status" value="1"/>
</dbReference>
<comment type="catalytic activity">
    <reaction evidence="1">
        <text>Release of a C-terminal amino acid with broad specificity, except for -Pro.</text>
        <dbReference type="EC" id="3.4.17.19"/>
    </reaction>
</comment>
<keyword evidence="1 4" id="KW-0121">Carboxypeptidase</keyword>
<sequence>MSARDNHQAEDLRRLRELLAEISDLNAATALMHWDQQTYMPEGGIELRSQQLATLSRLAHERLVSPELAELLERLEGSYDPSSEEGALVRVARRDHERAARLPSRLVAQMARAASEAEPVWVRARAASDWGAFAPHLERLLELKREAAEHLGYEEHPYDALLDLYEPGARKSRLEGLFEELKAGILPLLRSIAPGGRAEERSAPLVGDFDERAQEEFGRAVLTDLGYDWSRGRQDRVVHAFCIDLGGPQDVRITTRFDPRRVDTALFTSMHEAGHAMYEQGVSPSYARSPLAGGVSMGVHESQSRLWENLVGRSRAFWEHYYPLLQKAFPGSPLERTDLEGFYRAINEVKPSPIRIDADELTYNLHVLLRFELEVAMIEGRLAVPEIPEAWDAKMEEYLSVRPEKAAEGALQDIHWADGLFGYFPSYSVGNVLSAQLFAAAVRARPEIPDEIGRGNFGPLRGWLSENVYRHGRRYEPDELIERATGAPLSAAPYLGYLREKFGALYGCR</sequence>
<dbReference type="Gene3D" id="1.10.1370.30">
    <property type="match status" value="1"/>
</dbReference>
<organism evidence="4 5">
    <name type="scientific">Rubrobacter xylanophilus (strain DSM 9941 / JCM 11954 / NBRC 16129 / PRD-1)</name>
    <dbReference type="NCBI Taxonomy" id="266117"/>
    <lineage>
        <taxon>Bacteria</taxon>
        <taxon>Bacillati</taxon>
        <taxon>Actinomycetota</taxon>
        <taxon>Rubrobacteria</taxon>
        <taxon>Rubrobacterales</taxon>
        <taxon>Rubrobacteraceae</taxon>
        <taxon>Rubrobacter</taxon>
    </lineage>
</organism>
<gene>
    <name evidence="4" type="ordered locus">Rxyl_1098</name>
</gene>
<proteinExistence type="inferred from homology"/>
<evidence type="ECO:0000256" key="2">
    <source>
        <dbReference type="PIRSR" id="PIRSR006615-1"/>
    </source>
</evidence>
<dbReference type="PANTHER" id="PTHR34217:SF1">
    <property type="entry name" value="CARBOXYPEPTIDASE 1"/>
    <property type="match status" value="1"/>
</dbReference>
<keyword evidence="1" id="KW-0645">Protease</keyword>
<dbReference type="HOGENOM" id="CLU_032916_1_1_11"/>
<dbReference type="EC" id="3.4.17.19" evidence="1"/>
<dbReference type="OrthoDB" id="9772308at2"/>
<feature type="active site" description="Proton donor/acceptor" evidence="3">
    <location>
        <position position="272"/>
    </location>
</feature>
<protein>
    <recommendedName>
        <fullName evidence="1">Metal-dependent carboxypeptidase</fullName>
        <ecNumber evidence="1">3.4.17.19</ecNumber>
    </recommendedName>
</protein>
<evidence type="ECO:0000313" key="5">
    <source>
        <dbReference type="Proteomes" id="UP000006637"/>
    </source>
</evidence>
<dbReference type="RefSeq" id="WP_011564082.1">
    <property type="nucleotide sequence ID" value="NC_008148.1"/>
</dbReference>
<dbReference type="PANTHER" id="PTHR34217">
    <property type="entry name" value="METAL-DEPENDENT CARBOXYPEPTIDASE"/>
    <property type="match status" value="1"/>
</dbReference>
<dbReference type="Proteomes" id="UP000006637">
    <property type="component" value="Chromosome"/>
</dbReference>
<comment type="function">
    <text evidence="1">Broad specificity carboxypetidase that releases amino acids sequentially from the C-terminus, including neutral, aromatic, polar and basic residues.</text>
</comment>
<keyword evidence="1 4" id="KW-0378">Hydrolase</keyword>
<dbReference type="PhylomeDB" id="Q1AX14"/>
<keyword evidence="2" id="KW-0862">Zinc</keyword>
<dbReference type="KEGG" id="rxy:Rxyl_1098"/>
<feature type="binding site" evidence="2">
    <location>
        <position position="271"/>
    </location>
    <ligand>
        <name>Zn(2+)</name>
        <dbReference type="ChEBI" id="CHEBI:29105"/>
        <note>catalytic</note>
    </ligand>
</feature>
<dbReference type="CDD" id="cd06460">
    <property type="entry name" value="M32_Taq"/>
    <property type="match status" value="1"/>
</dbReference>
<feature type="binding site" evidence="2">
    <location>
        <position position="301"/>
    </location>
    <ligand>
        <name>Zn(2+)</name>
        <dbReference type="ChEBI" id="CHEBI:29105"/>
        <note>catalytic</note>
    </ligand>
</feature>
<dbReference type="PIRSF" id="PIRSF006615">
    <property type="entry name" value="Zn_crbxpep_Taq"/>
    <property type="match status" value="1"/>
</dbReference>
<comment type="similarity">
    <text evidence="1">Belongs to the peptidase M32 family.</text>
</comment>
<dbReference type="AlphaFoldDB" id="Q1AX14"/>
<dbReference type="EMBL" id="CP000386">
    <property type="protein sequence ID" value="ABG04064.1"/>
    <property type="molecule type" value="Genomic_DNA"/>
</dbReference>
<dbReference type="GO" id="GO:0006508">
    <property type="term" value="P:proteolysis"/>
    <property type="evidence" value="ECO:0007669"/>
    <property type="project" value="UniProtKB-UniRule"/>
</dbReference>
<evidence type="ECO:0000256" key="3">
    <source>
        <dbReference type="PIRSR" id="PIRSR006615-2"/>
    </source>
</evidence>
<dbReference type="STRING" id="266117.Rxyl_1098"/>
<dbReference type="PROSITE" id="PS52034">
    <property type="entry name" value="PEPTIDASE_M32"/>
    <property type="match status" value="1"/>
</dbReference>
<keyword evidence="1" id="KW-0482">Metalloprotease</keyword>
<reference evidence="4 5" key="1">
    <citation type="submission" date="2006-06" db="EMBL/GenBank/DDBJ databases">
        <title>Complete sequence of Rubrobacter xylanophilus DSM 9941.</title>
        <authorList>
            <consortium name="US DOE Joint Genome Institute"/>
            <person name="Copeland A."/>
            <person name="Lucas S."/>
            <person name="Lapidus A."/>
            <person name="Barry K."/>
            <person name="Detter J.C."/>
            <person name="Glavina del Rio T."/>
            <person name="Hammon N."/>
            <person name="Israni S."/>
            <person name="Dalin E."/>
            <person name="Tice H."/>
            <person name="Pitluck S."/>
            <person name="Munk A.C."/>
            <person name="Brettin T."/>
            <person name="Bruce D."/>
            <person name="Han C."/>
            <person name="Tapia R."/>
            <person name="Gilna P."/>
            <person name="Schmutz J."/>
            <person name="Larimer F."/>
            <person name="Land M."/>
            <person name="Hauser L."/>
            <person name="Kyrpides N."/>
            <person name="Lykidis A."/>
            <person name="da Costa M.S."/>
            <person name="Rainey F.A."/>
            <person name="Empadinhas N."/>
            <person name="Jolivet E."/>
            <person name="Battista J.R."/>
            <person name="Richardson P."/>
        </authorList>
    </citation>
    <scope>NUCLEOTIDE SEQUENCE [LARGE SCALE GENOMIC DNA]</scope>
    <source>
        <strain evidence="5">DSM 9941 / NBRC 16129 / PRD-1</strain>
    </source>
</reference>
<name>Q1AX14_RUBXD</name>
<dbReference type="eggNOG" id="COG2317">
    <property type="taxonomic scope" value="Bacteria"/>
</dbReference>
<dbReference type="InterPro" id="IPR001333">
    <property type="entry name" value="Peptidase_M32_Taq"/>
</dbReference>
<evidence type="ECO:0000256" key="1">
    <source>
        <dbReference type="PIRNR" id="PIRNR006615"/>
    </source>
</evidence>
<dbReference type="Pfam" id="PF02074">
    <property type="entry name" value="Peptidase_M32"/>
    <property type="match status" value="1"/>
</dbReference>
<feature type="binding site" evidence="2">
    <location>
        <position position="275"/>
    </location>
    <ligand>
        <name>Zn(2+)</name>
        <dbReference type="ChEBI" id="CHEBI:29105"/>
        <note>catalytic</note>
    </ligand>
</feature>
<dbReference type="GO" id="GO:0046872">
    <property type="term" value="F:metal ion binding"/>
    <property type="evidence" value="ECO:0007669"/>
    <property type="project" value="UniProtKB-KW"/>
</dbReference>
<evidence type="ECO:0000313" key="4">
    <source>
        <dbReference type="EMBL" id="ABG04064.1"/>
    </source>
</evidence>
<dbReference type="PRINTS" id="PR00998">
    <property type="entry name" value="CRBOXYPTASET"/>
</dbReference>
<keyword evidence="1 2" id="KW-0479">Metal-binding</keyword>
<accession>Q1AX14</accession>
<comment type="cofactor">
    <cofactor evidence="2">
        <name>Zn(2+)</name>
        <dbReference type="ChEBI" id="CHEBI:29105"/>
    </cofactor>
    <text evidence="2">Binds 1 zinc ion per subunit.</text>
</comment>